<organism evidence="5">
    <name type="scientific">Drosophila grimshawi</name>
    <name type="common">Hawaiian fruit fly</name>
    <name type="synonym">Idiomyia grimshawi</name>
    <dbReference type="NCBI Taxonomy" id="7222"/>
    <lineage>
        <taxon>Eukaryota</taxon>
        <taxon>Metazoa</taxon>
        <taxon>Ecdysozoa</taxon>
        <taxon>Arthropoda</taxon>
        <taxon>Hexapoda</taxon>
        <taxon>Insecta</taxon>
        <taxon>Pterygota</taxon>
        <taxon>Neoptera</taxon>
        <taxon>Endopterygota</taxon>
        <taxon>Diptera</taxon>
        <taxon>Brachycera</taxon>
        <taxon>Muscomorpha</taxon>
        <taxon>Ephydroidea</taxon>
        <taxon>Drosophilidae</taxon>
        <taxon>Drosophila</taxon>
        <taxon>Hawaiian Drosophila</taxon>
    </lineage>
</organism>
<dbReference type="HOGENOM" id="CLU_275239_0_0_1"/>
<dbReference type="STRING" id="7222.B4JNB0"/>
<dbReference type="EMBL" id="CH916371">
    <property type="protein sequence ID" value="EDV92203.1"/>
    <property type="molecule type" value="Genomic_DNA"/>
</dbReference>
<feature type="compositionally biased region" description="Basic and acidic residues" evidence="3">
    <location>
        <begin position="67"/>
        <end position="83"/>
    </location>
</feature>
<feature type="compositionally biased region" description="Acidic residues" evidence="3">
    <location>
        <begin position="801"/>
        <end position="834"/>
    </location>
</feature>
<feature type="region of interest" description="Disordered" evidence="3">
    <location>
        <begin position="881"/>
        <end position="902"/>
    </location>
</feature>
<accession>B4JNB0</accession>
<dbReference type="GO" id="GO:0005730">
    <property type="term" value="C:nucleolus"/>
    <property type="evidence" value="ECO:0007669"/>
    <property type="project" value="InterPro"/>
</dbReference>
<sequence>MGKKVAVVANVTKKPKMSPKPNKREGSPIKNPKKNRKEQAKIQRQNGTDEKENVENVATPAKKRKLTGNDENQKDEKDDELNKKLQTSSINKAIFGIFKKLQEPNVNKNAARPINEMIALLTDESNADMRTATCAYALKRLVRCTGADDMDAVALNASYINGIVSQVSGLKPIELLDVLKRELKVNSQQKGKEESLAGVGHLITSYAIIKSPYFEPPAPELVDAIYPILVAHLKGRDYLVAMSIDIMAESFKQVDADIFESHVWPLLQPKLSASIAKQTLHSCDLLLAVHLNYSAVLTLKKLKSILWQTQQSQYAQLFELYLNSASMQSDGVYERLGKFLASNANGGEQLLTAWQQHIVAQLPVKRIGAKCYIVQTLTHILLHYDDDDGGKRNDAQLEQLFGTEPLVSMLLQELASAKQRPKKSKICKSAELQLRGICHKFEKALLISFKHKLKQQSNKLHILRALLQQQLQLDNVTQTPRFTQQLLGQLDEAGRTMMYEFYREQLISQAENLGKSHREYCLNQMHQLQLEFSKRSDQLDFLLHAAVFHLDAEQKPCDGGQLAAQFSRQTASRCEEVLFSCVMHKLGSGSEQLATLNGLLRGLLRQLAKHMSKPDFESKLRSKLVPDFQQVWPAISVVVNAKAAAKDMTTLALVFDALVLSLALAMFMPSCSITPELVTDILICKQNALDPKPCKENKNNSLSESEPCWQEVLTDVLLQLLLQTGHFWRSFVNNIFGALMPHLGSDNLGQMLDNLDMTQNPLGIKDGEQDDVEDEDEDEEMETDEDEDNEPASAEKQDKDEKDEDEEEDDDEDNDDEENEDADDADDDEYDDATNLDQIRENVRLALLNDDNDEDNDASSVDWNDVSEEQGDRLNRALETAFHAFKPKGQSKSKSKRQTKSERINSTTLLHFRIRVLDLVEQFVIARPQLEFVVDALSRVYHVYHISCTDDKLKSLSQTSIKLLQRLITIKTTGSPANKSTIVDSIETLMVLKSPKNAEHAPNESNLWRNKCIAYLFTQFDGTELSSAAVEPLLQKYLNNSLVASFGTLFGTQWDGIASVAISISRLMLTNELSNVRRKQYLDLLLKHIRRIQNALANDSKAAKELTTKLNEYQPTGASDRKLHKKLLAKLQKYS</sequence>
<dbReference type="PhylomeDB" id="B4JNB0"/>
<dbReference type="eggNOG" id="KOG1926">
    <property type="taxonomic scope" value="Eukaryota"/>
</dbReference>
<dbReference type="Proteomes" id="UP000001070">
    <property type="component" value="Unassembled WGS sequence"/>
</dbReference>
<feature type="compositionally biased region" description="Acidic residues" evidence="3">
    <location>
        <begin position="768"/>
        <end position="790"/>
    </location>
</feature>
<evidence type="ECO:0000313" key="4">
    <source>
        <dbReference type="EMBL" id="EDV92203.1"/>
    </source>
</evidence>
<keyword evidence="2" id="KW-0539">Nucleus</keyword>
<proteinExistence type="predicted"/>
<protein>
    <submittedName>
        <fullName evidence="4">GH24170</fullName>
    </submittedName>
</protein>
<dbReference type="PANTHER" id="PTHR13213">
    <property type="entry name" value="MYB-BINDING PROTEIN 1A FAMILY MEMBER"/>
    <property type="match status" value="1"/>
</dbReference>
<dbReference type="GO" id="GO:0003723">
    <property type="term" value="F:RNA binding"/>
    <property type="evidence" value="ECO:0007669"/>
    <property type="project" value="TreeGrafter"/>
</dbReference>
<evidence type="ECO:0000256" key="2">
    <source>
        <dbReference type="ARBA" id="ARBA00023242"/>
    </source>
</evidence>
<dbReference type="OrthoDB" id="342531at2759"/>
<feature type="region of interest" description="Disordered" evidence="3">
    <location>
        <begin position="1"/>
        <end position="84"/>
    </location>
</feature>
<dbReference type="Pfam" id="PF04931">
    <property type="entry name" value="DNA_pol_phi"/>
    <property type="match status" value="1"/>
</dbReference>
<feature type="compositionally biased region" description="Basic residues" evidence="3">
    <location>
        <begin position="885"/>
        <end position="898"/>
    </location>
</feature>
<feature type="compositionally biased region" description="Basic and acidic residues" evidence="3">
    <location>
        <begin position="37"/>
        <end position="54"/>
    </location>
</feature>
<dbReference type="FunCoup" id="B4JNB0">
    <property type="interactions" value="311"/>
</dbReference>
<evidence type="ECO:0000313" key="5">
    <source>
        <dbReference type="Proteomes" id="UP000001070"/>
    </source>
</evidence>
<evidence type="ECO:0000256" key="3">
    <source>
        <dbReference type="SAM" id="MobiDB-lite"/>
    </source>
</evidence>
<reference evidence="4 5" key="1">
    <citation type="journal article" date="2007" name="Nature">
        <title>Evolution of genes and genomes on the Drosophila phylogeny.</title>
        <authorList>
            <consortium name="Drosophila 12 Genomes Consortium"/>
            <person name="Clark A.G."/>
            <person name="Eisen M.B."/>
            <person name="Smith D.R."/>
            <person name="Bergman C.M."/>
            <person name="Oliver B."/>
            <person name="Markow T.A."/>
            <person name="Kaufman T.C."/>
            <person name="Kellis M."/>
            <person name="Gelbart W."/>
            <person name="Iyer V.N."/>
            <person name="Pollard D.A."/>
            <person name="Sackton T.B."/>
            <person name="Larracuente A.M."/>
            <person name="Singh N.D."/>
            <person name="Abad J.P."/>
            <person name="Abt D.N."/>
            <person name="Adryan B."/>
            <person name="Aguade M."/>
            <person name="Akashi H."/>
            <person name="Anderson W.W."/>
            <person name="Aquadro C.F."/>
            <person name="Ardell D.H."/>
            <person name="Arguello R."/>
            <person name="Artieri C.G."/>
            <person name="Barbash D.A."/>
            <person name="Barker D."/>
            <person name="Barsanti P."/>
            <person name="Batterham P."/>
            <person name="Batzoglou S."/>
            <person name="Begun D."/>
            <person name="Bhutkar A."/>
            <person name="Blanco E."/>
            <person name="Bosak S.A."/>
            <person name="Bradley R.K."/>
            <person name="Brand A.D."/>
            <person name="Brent M.R."/>
            <person name="Brooks A.N."/>
            <person name="Brown R.H."/>
            <person name="Butlin R.K."/>
            <person name="Caggese C."/>
            <person name="Calvi B.R."/>
            <person name="Bernardo de Carvalho A."/>
            <person name="Caspi A."/>
            <person name="Castrezana S."/>
            <person name="Celniker S.E."/>
            <person name="Chang J.L."/>
            <person name="Chapple C."/>
            <person name="Chatterji S."/>
            <person name="Chinwalla A."/>
            <person name="Civetta A."/>
            <person name="Clifton S.W."/>
            <person name="Comeron J.M."/>
            <person name="Costello J.C."/>
            <person name="Coyne J.A."/>
            <person name="Daub J."/>
            <person name="David R.G."/>
            <person name="Delcher A.L."/>
            <person name="Delehaunty K."/>
            <person name="Do C.B."/>
            <person name="Ebling H."/>
            <person name="Edwards K."/>
            <person name="Eickbush T."/>
            <person name="Evans J.D."/>
            <person name="Filipski A."/>
            <person name="Findeiss S."/>
            <person name="Freyhult E."/>
            <person name="Fulton L."/>
            <person name="Fulton R."/>
            <person name="Garcia A.C."/>
            <person name="Gardiner A."/>
            <person name="Garfield D.A."/>
            <person name="Garvin B.E."/>
            <person name="Gibson G."/>
            <person name="Gilbert D."/>
            <person name="Gnerre S."/>
            <person name="Godfrey J."/>
            <person name="Good R."/>
            <person name="Gotea V."/>
            <person name="Gravely B."/>
            <person name="Greenberg A.J."/>
            <person name="Griffiths-Jones S."/>
            <person name="Gross S."/>
            <person name="Guigo R."/>
            <person name="Gustafson E.A."/>
            <person name="Haerty W."/>
            <person name="Hahn M.W."/>
            <person name="Halligan D.L."/>
            <person name="Halpern A.L."/>
            <person name="Halter G.M."/>
            <person name="Han M.V."/>
            <person name="Heger A."/>
            <person name="Hillier L."/>
            <person name="Hinrichs A.S."/>
            <person name="Holmes I."/>
            <person name="Hoskins R.A."/>
            <person name="Hubisz M.J."/>
            <person name="Hultmark D."/>
            <person name="Huntley M.A."/>
            <person name="Jaffe D.B."/>
            <person name="Jagadeeshan S."/>
            <person name="Jeck W.R."/>
            <person name="Johnson J."/>
            <person name="Jones C.D."/>
            <person name="Jordan W.C."/>
            <person name="Karpen G.H."/>
            <person name="Kataoka E."/>
            <person name="Keightley P.D."/>
            <person name="Kheradpour P."/>
            <person name="Kirkness E.F."/>
            <person name="Koerich L.B."/>
            <person name="Kristiansen K."/>
            <person name="Kudrna D."/>
            <person name="Kulathinal R.J."/>
            <person name="Kumar S."/>
            <person name="Kwok R."/>
            <person name="Lander E."/>
            <person name="Langley C.H."/>
            <person name="Lapoint R."/>
            <person name="Lazzaro B.P."/>
            <person name="Lee S.J."/>
            <person name="Levesque L."/>
            <person name="Li R."/>
            <person name="Lin C.F."/>
            <person name="Lin M.F."/>
            <person name="Lindblad-Toh K."/>
            <person name="Llopart A."/>
            <person name="Long M."/>
            <person name="Low L."/>
            <person name="Lozovsky E."/>
            <person name="Lu J."/>
            <person name="Luo M."/>
            <person name="Machado C.A."/>
            <person name="Makalowski W."/>
            <person name="Marzo M."/>
            <person name="Matsuda M."/>
            <person name="Matzkin L."/>
            <person name="McAllister B."/>
            <person name="McBride C.S."/>
            <person name="McKernan B."/>
            <person name="McKernan K."/>
            <person name="Mendez-Lago M."/>
            <person name="Minx P."/>
            <person name="Mollenhauer M.U."/>
            <person name="Montooth K."/>
            <person name="Mount S.M."/>
            <person name="Mu X."/>
            <person name="Myers E."/>
            <person name="Negre B."/>
            <person name="Newfeld S."/>
            <person name="Nielsen R."/>
            <person name="Noor M.A."/>
            <person name="O'Grady P."/>
            <person name="Pachter L."/>
            <person name="Papaceit M."/>
            <person name="Parisi M.J."/>
            <person name="Parisi M."/>
            <person name="Parts L."/>
            <person name="Pedersen J.S."/>
            <person name="Pesole G."/>
            <person name="Phillippy A.M."/>
            <person name="Ponting C.P."/>
            <person name="Pop M."/>
            <person name="Porcelli D."/>
            <person name="Powell J.R."/>
            <person name="Prohaska S."/>
            <person name="Pruitt K."/>
            <person name="Puig M."/>
            <person name="Quesneville H."/>
            <person name="Ram K.R."/>
            <person name="Rand D."/>
            <person name="Rasmussen M.D."/>
            <person name="Reed L.K."/>
            <person name="Reenan R."/>
            <person name="Reily A."/>
            <person name="Remington K.A."/>
            <person name="Rieger T.T."/>
            <person name="Ritchie M.G."/>
            <person name="Robin C."/>
            <person name="Rogers Y.H."/>
            <person name="Rohde C."/>
            <person name="Rozas J."/>
            <person name="Rubenfield M.J."/>
            <person name="Ruiz A."/>
            <person name="Russo S."/>
            <person name="Salzberg S.L."/>
            <person name="Sanchez-Gracia A."/>
            <person name="Saranga D.J."/>
            <person name="Sato H."/>
            <person name="Schaeffer S.W."/>
            <person name="Schatz M.C."/>
            <person name="Schlenke T."/>
            <person name="Schwartz R."/>
            <person name="Segarra C."/>
            <person name="Singh R.S."/>
            <person name="Sirot L."/>
            <person name="Sirota M."/>
            <person name="Sisneros N.B."/>
            <person name="Smith C.D."/>
            <person name="Smith T.F."/>
            <person name="Spieth J."/>
            <person name="Stage D.E."/>
            <person name="Stark A."/>
            <person name="Stephan W."/>
            <person name="Strausberg R.L."/>
            <person name="Strempel S."/>
            <person name="Sturgill D."/>
            <person name="Sutton G."/>
            <person name="Sutton G.G."/>
            <person name="Tao W."/>
            <person name="Teichmann S."/>
            <person name="Tobari Y.N."/>
            <person name="Tomimura Y."/>
            <person name="Tsolas J.M."/>
            <person name="Valente V.L."/>
            <person name="Venter E."/>
            <person name="Venter J.C."/>
            <person name="Vicario S."/>
            <person name="Vieira F.G."/>
            <person name="Vilella A.J."/>
            <person name="Villasante A."/>
            <person name="Walenz B."/>
            <person name="Wang J."/>
            <person name="Wasserman M."/>
            <person name="Watts T."/>
            <person name="Wilson D."/>
            <person name="Wilson R.K."/>
            <person name="Wing R.A."/>
            <person name="Wolfner M.F."/>
            <person name="Wong A."/>
            <person name="Wong G.K."/>
            <person name="Wu C.I."/>
            <person name="Wu G."/>
            <person name="Yamamoto D."/>
            <person name="Yang H.P."/>
            <person name="Yang S.P."/>
            <person name="Yorke J.A."/>
            <person name="Yoshida K."/>
            <person name="Zdobnov E."/>
            <person name="Zhang P."/>
            <person name="Zhang Y."/>
            <person name="Zimin A.V."/>
            <person name="Baldwin J."/>
            <person name="Abdouelleil A."/>
            <person name="Abdulkadir J."/>
            <person name="Abebe A."/>
            <person name="Abera B."/>
            <person name="Abreu J."/>
            <person name="Acer S.C."/>
            <person name="Aftuck L."/>
            <person name="Alexander A."/>
            <person name="An P."/>
            <person name="Anderson E."/>
            <person name="Anderson S."/>
            <person name="Arachi H."/>
            <person name="Azer M."/>
            <person name="Bachantsang P."/>
            <person name="Barry A."/>
            <person name="Bayul T."/>
            <person name="Berlin A."/>
            <person name="Bessette D."/>
            <person name="Bloom T."/>
            <person name="Blye J."/>
            <person name="Boguslavskiy L."/>
            <person name="Bonnet C."/>
            <person name="Boukhgalter B."/>
            <person name="Bourzgui I."/>
            <person name="Brown A."/>
            <person name="Cahill P."/>
            <person name="Channer S."/>
            <person name="Cheshatsang Y."/>
            <person name="Chuda L."/>
            <person name="Citroen M."/>
            <person name="Collymore A."/>
            <person name="Cooke P."/>
            <person name="Costello M."/>
            <person name="D'Aco K."/>
            <person name="Daza R."/>
            <person name="De Haan G."/>
            <person name="DeGray S."/>
            <person name="DeMaso C."/>
            <person name="Dhargay N."/>
            <person name="Dooley K."/>
            <person name="Dooley E."/>
            <person name="Doricent M."/>
            <person name="Dorje P."/>
            <person name="Dorjee K."/>
            <person name="Dupes A."/>
            <person name="Elong R."/>
            <person name="Falk J."/>
            <person name="Farina A."/>
            <person name="Faro S."/>
            <person name="Ferguson D."/>
            <person name="Fisher S."/>
            <person name="Foley C.D."/>
            <person name="Franke A."/>
            <person name="Friedrich D."/>
            <person name="Gadbois L."/>
            <person name="Gearin G."/>
            <person name="Gearin C.R."/>
            <person name="Giannoukos G."/>
            <person name="Goode T."/>
            <person name="Graham J."/>
            <person name="Grandbois E."/>
            <person name="Grewal S."/>
            <person name="Gyaltsen K."/>
            <person name="Hafez N."/>
            <person name="Hagos B."/>
            <person name="Hall J."/>
            <person name="Henson C."/>
            <person name="Hollinger A."/>
            <person name="Honan T."/>
            <person name="Huard M.D."/>
            <person name="Hughes L."/>
            <person name="Hurhula B."/>
            <person name="Husby M.E."/>
            <person name="Kamat A."/>
            <person name="Kanga B."/>
            <person name="Kashin S."/>
            <person name="Khazanovich D."/>
            <person name="Kisner P."/>
            <person name="Lance K."/>
            <person name="Lara M."/>
            <person name="Lee W."/>
            <person name="Lennon N."/>
            <person name="Letendre F."/>
            <person name="LeVine R."/>
            <person name="Lipovsky A."/>
            <person name="Liu X."/>
            <person name="Liu J."/>
            <person name="Liu S."/>
            <person name="Lokyitsang T."/>
            <person name="Lokyitsang Y."/>
            <person name="Lubonja R."/>
            <person name="Lui A."/>
            <person name="MacDonald P."/>
            <person name="Magnisalis V."/>
            <person name="Maru K."/>
            <person name="Matthews C."/>
            <person name="McCusker W."/>
            <person name="McDonough S."/>
            <person name="Mehta T."/>
            <person name="Meldrim J."/>
            <person name="Meneus L."/>
            <person name="Mihai O."/>
            <person name="Mihalev A."/>
            <person name="Mihova T."/>
            <person name="Mittelman R."/>
            <person name="Mlenga V."/>
            <person name="Montmayeur A."/>
            <person name="Mulrain L."/>
            <person name="Navidi A."/>
            <person name="Naylor J."/>
            <person name="Negash T."/>
            <person name="Nguyen T."/>
            <person name="Nguyen N."/>
            <person name="Nicol R."/>
            <person name="Norbu C."/>
            <person name="Norbu N."/>
            <person name="Novod N."/>
            <person name="O'Neill B."/>
            <person name="Osman S."/>
            <person name="Markiewicz E."/>
            <person name="Oyono O.L."/>
            <person name="Patti C."/>
            <person name="Phunkhang P."/>
            <person name="Pierre F."/>
            <person name="Priest M."/>
            <person name="Raghuraman S."/>
            <person name="Rege F."/>
            <person name="Reyes R."/>
            <person name="Rise C."/>
            <person name="Rogov P."/>
            <person name="Ross K."/>
            <person name="Ryan E."/>
            <person name="Settipalli S."/>
            <person name="Shea T."/>
            <person name="Sherpa N."/>
            <person name="Shi L."/>
            <person name="Shih D."/>
            <person name="Sparrow T."/>
            <person name="Spaulding J."/>
            <person name="Stalker J."/>
            <person name="Stange-Thomann N."/>
            <person name="Stavropoulos S."/>
            <person name="Stone C."/>
            <person name="Strader C."/>
            <person name="Tesfaye S."/>
            <person name="Thomson T."/>
            <person name="Thoulutsang Y."/>
            <person name="Thoulutsang D."/>
            <person name="Topham K."/>
            <person name="Topping I."/>
            <person name="Tsamla T."/>
            <person name="Vassiliev H."/>
            <person name="Vo A."/>
            <person name="Wangchuk T."/>
            <person name="Wangdi T."/>
            <person name="Weiand M."/>
            <person name="Wilkinson J."/>
            <person name="Wilson A."/>
            <person name="Yadav S."/>
            <person name="Young G."/>
            <person name="Yu Q."/>
            <person name="Zembek L."/>
            <person name="Zhong D."/>
            <person name="Zimmer A."/>
            <person name="Zwirko Z."/>
            <person name="Jaffe D.B."/>
            <person name="Alvarez P."/>
            <person name="Brockman W."/>
            <person name="Butler J."/>
            <person name="Chin C."/>
            <person name="Gnerre S."/>
            <person name="Grabherr M."/>
            <person name="Kleber M."/>
            <person name="Mauceli E."/>
            <person name="MacCallum I."/>
        </authorList>
    </citation>
    <scope>NUCLEOTIDE SEQUENCE [LARGE SCALE GENOMIC DNA]</scope>
    <source>
        <strain evidence="5">Tucson 15287-2541.00</strain>
    </source>
</reference>
<gene>
    <name evidence="4" type="primary">Dgri\GH24170</name>
    <name evidence="4" type="ORF">Dgri_GH24170</name>
</gene>
<dbReference type="KEGG" id="dgr:6565877"/>
<dbReference type="InterPro" id="IPR007015">
    <property type="entry name" value="DNA_pol_V/MYBBP1A"/>
</dbReference>
<feature type="region of interest" description="Disordered" evidence="3">
    <location>
        <begin position="759"/>
        <end position="838"/>
    </location>
</feature>
<keyword evidence="5" id="KW-1185">Reference proteome</keyword>
<dbReference type="GO" id="GO:0003714">
    <property type="term" value="F:transcription corepressor activity"/>
    <property type="evidence" value="ECO:0007669"/>
    <property type="project" value="TreeGrafter"/>
</dbReference>
<dbReference type="GO" id="GO:0043565">
    <property type="term" value="F:sequence-specific DNA binding"/>
    <property type="evidence" value="ECO:0007669"/>
    <property type="project" value="TreeGrafter"/>
</dbReference>
<name>B4JNB0_DROGR</name>
<comment type="subcellular location">
    <subcellularLocation>
        <location evidence="1">Nucleus</location>
    </subcellularLocation>
</comment>
<feature type="compositionally biased region" description="Low complexity" evidence="3">
    <location>
        <begin position="1"/>
        <end position="12"/>
    </location>
</feature>
<dbReference type="PANTHER" id="PTHR13213:SF2">
    <property type="entry name" value="MYB-BINDING PROTEIN 1A"/>
    <property type="match status" value="1"/>
</dbReference>
<dbReference type="InParanoid" id="B4JNB0"/>
<evidence type="ECO:0000256" key="1">
    <source>
        <dbReference type="ARBA" id="ARBA00004123"/>
    </source>
</evidence>
<dbReference type="OMA" id="LQTGHFW"/>
<dbReference type="AlphaFoldDB" id="B4JNB0"/>